<protein>
    <recommendedName>
        <fullName evidence="3">GyrI-like small molecule binding domain-containing protein</fullName>
    </recommendedName>
</protein>
<dbReference type="AlphaFoldDB" id="A0ABD5W4X5"/>
<proteinExistence type="predicted"/>
<evidence type="ECO:0000313" key="2">
    <source>
        <dbReference type="Proteomes" id="UP001596445"/>
    </source>
</evidence>
<comment type="caution">
    <text evidence="1">The sequence shown here is derived from an EMBL/GenBank/DDBJ whole genome shotgun (WGS) entry which is preliminary data.</text>
</comment>
<dbReference type="GeneID" id="76631582"/>
<organism evidence="1 2">
    <name type="scientific">Halovenus salina</name>
    <dbReference type="NCBI Taxonomy" id="1510225"/>
    <lineage>
        <taxon>Archaea</taxon>
        <taxon>Methanobacteriati</taxon>
        <taxon>Methanobacteriota</taxon>
        <taxon>Stenosarchaea group</taxon>
        <taxon>Halobacteria</taxon>
        <taxon>Halobacteriales</taxon>
        <taxon>Haloarculaceae</taxon>
        <taxon>Halovenus</taxon>
    </lineage>
</organism>
<name>A0ABD5W4X5_9EURY</name>
<gene>
    <name evidence="1" type="ORF">ACFQQG_16130</name>
</gene>
<keyword evidence="2" id="KW-1185">Reference proteome</keyword>
<evidence type="ECO:0000313" key="1">
    <source>
        <dbReference type="EMBL" id="MFC7059419.1"/>
    </source>
</evidence>
<sequence>MAEPKVSGKFVQGFANSAGEVSPVFERKLRKYLQEHGIEEIDSDSWYNFDQFWRSTNDVEDAVGEMTSVVGGRTMVALIEPLDGSQSLAETMEIADEANRNAYRNFSVESAGHWSYEETEDGFRLATIGGWRHPAKFTKGIMEGFVENSIDYEMDNLEQTRPQSDEVYAFFVPK</sequence>
<dbReference type="RefSeq" id="WP_267162197.1">
    <property type="nucleotide sequence ID" value="NZ_CP112972.1"/>
</dbReference>
<accession>A0ABD5W4X5</accession>
<reference evidence="1 2" key="1">
    <citation type="journal article" date="2019" name="Int. J. Syst. Evol. Microbiol.">
        <title>The Global Catalogue of Microorganisms (GCM) 10K type strain sequencing project: providing services to taxonomists for standard genome sequencing and annotation.</title>
        <authorList>
            <consortium name="The Broad Institute Genomics Platform"/>
            <consortium name="The Broad Institute Genome Sequencing Center for Infectious Disease"/>
            <person name="Wu L."/>
            <person name="Ma J."/>
        </authorList>
    </citation>
    <scope>NUCLEOTIDE SEQUENCE [LARGE SCALE GENOMIC DNA]</scope>
    <source>
        <strain evidence="1 2">JCM 30072</strain>
    </source>
</reference>
<evidence type="ECO:0008006" key="3">
    <source>
        <dbReference type="Google" id="ProtNLM"/>
    </source>
</evidence>
<dbReference type="EMBL" id="JBHSZI010000001">
    <property type="protein sequence ID" value="MFC7059419.1"/>
    <property type="molecule type" value="Genomic_DNA"/>
</dbReference>
<dbReference type="Proteomes" id="UP001596445">
    <property type="component" value="Unassembled WGS sequence"/>
</dbReference>